<feature type="domain" description="HTH tetR-type" evidence="5">
    <location>
        <begin position="10"/>
        <end position="69"/>
    </location>
</feature>
<keyword evidence="2 4" id="KW-0238">DNA-binding</keyword>
<evidence type="ECO:0000259" key="5">
    <source>
        <dbReference type="PROSITE" id="PS50977"/>
    </source>
</evidence>
<feature type="DNA-binding region" description="H-T-H motif" evidence="4">
    <location>
        <begin position="32"/>
        <end position="51"/>
    </location>
</feature>
<dbReference type="InterPro" id="IPR009057">
    <property type="entry name" value="Homeodomain-like_sf"/>
</dbReference>
<evidence type="ECO:0000313" key="6">
    <source>
        <dbReference type="EMBL" id="NYJ37859.1"/>
    </source>
</evidence>
<keyword evidence="7" id="KW-1185">Reference proteome</keyword>
<sequence>MPHTLRSDARDNRERILHAARALFATEGLDVPMREVARRAGVGPATLYRRFPTKQALVTEAFAEQMRTCRSVADEGLAHPDPWLGFCFVIEEVCELHARDRGFTEAFMSAFPDAMDFAADRAGAVRAIAELARRAKDAGRLRRDFVLDDLILMLMAHRGIHAPSTAARVAAARRFAAFVVQAFSASAEQAPLPPVPLLAPPARVFEGRS</sequence>
<protein>
    <submittedName>
        <fullName evidence="6">AcrR family transcriptional regulator</fullName>
    </submittedName>
</protein>
<organism evidence="6 7">
    <name type="scientific">Nocardiopsis aegyptia</name>
    <dbReference type="NCBI Taxonomy" id="220378"/>
    <lineage>
        <taxon>Bacteria</taxon>
        <taxon>Bacillati</taxon>
        <taxon>Actinomycetota</taxon>
        <taxon>Actinomycetes</taxon>
        <taxon>Streptosporangiales</taxon>
        <taxon>Nocardiopsidaceae</taxon>
        <taxon>Nocardiopsis</taxon>
    </lineage>
</organism>
<evidence type="ECO:0000256" key="3">
    <source>
        <dbReference type="ARBA" id="ARBA00023163"/>
    </source>
</evidence>
<keyword evidence="3" id="KW-0804">Transcription</keyword>
<gene>
    <name evidence="6" type="ORF">HNR10_005740</name>
</gene>
<dbReference type="PANTHER" id="PTHR30055:SF234">
    <property type="entry name" value="HTH-TYPE TRANSCRIPTIONAL REGULATOR BETI"/>
    <property type="match status" value="1"/>
</dbReference>
<dbReference type="Proteomes" id="UP000572051">
    <property type="component" value="Unassembled WGS sequence"/>
</dbReference>
<dbReference type="EMBL" id="JACCFS010000001">
    <property type="protein sequence ID" value="NYJ37859.1"/>
    <property type="molecule type" value="Genomic_DNA"/>
</dbReference>
<dbReference type="InterPro" id="IPR050109">
    <property type="entry name" value="HTH-type_TetR-like_transc_reg"/>
</dbReference>
<dbReference type="SUPFAM" id="SSF48498">
    <property type="entry name" value="Tetracyclin repressor-like, C-terminal domain"/>
    <property type="match status" value="1"/>
</dbReference>
<dbReference type="Gene3D" id="1.10.357.10">
    <property type="entry name" value="Tetracycline Repressor, domain 2"/>
    <property type="match status" value="1"/>
</dbReference>
<dbReference type="Pfam" id="PF21597">
    <property type="entry name" value="TetR_C_43"/>
    <property type="match status" value="1"/>
</dbReference>
<keyword evidence="1" id="KW-0805">Transcription regulation</keyword>
<dbReference type="InterPro" id="IPR036271">
    <property type="entry name" value="Tet_transcr_reg_TetR-rel_C_sf"/>
</dbReference>
<evidence type="ECO:0000256" key="4">
    <source>
        <dbReference type="PROSITE-ProRule" id="PRU00335"/>
    </source>
</evidence>
<comment type="caution">
    <text evidence="6">The sequence shown here is derived from an EMBL/GenBank/DDBJ whole genome shotgun (WGS) entry which is preliminary data.</text>
</comment>
<accession>A0A7Z0ET75</accession>
<dbReference type="SUPFAM" id="SSF46689">
    <property type="entry name" value="Homeodomain-like"/>
    <property type="match status" value="1"/>
</dbReference>
<dbReference type="GO" id="GO:0003700">
    <property type="term" value="F:DNA-binding transcription factor activity"/>
    <property type="evidence" value="ECO:0007669"/>
    <property type="project" value="TreeGrafter"/>
</dbReference>
<evidence type="ECO:0000313" key="7">
    <source>
        <dbReference type="Proteomes" id="UP000572051"/>
    </source>
</evidence>
<dbReference type="PRINTS" id="PR00455">
    <property type="entry name" value="HTHTETR"/>
</dbReference>
<dbReference type="Pfam" id="PF00440">
    <property type="entry name" value="TetR_N"/>
    <property type="match status" value="1"/>
</dbReference>
<dbReference type="RefSeq" id="WP_218898118.1">
    <property type="nucleotide sequence ID" value="NZ_JACCFS010000001.1"/>
</dbReference>
<proteinExistence type="predicted"/>
<dbReference type="AlphaFoldDB" id="A0A7Z0ET75"/>
<evidence type="ECO:0000256" key="2">
    <source>
        <dbReference type="ARBA" id="ARBA00023125"/>
    </source>
</evidence>
<reference evidence="6 7" key="1">
    <citation type="submission" date="2020-07" db="EMBL/GenBank/DDBJ databases">
        <title>Sequencing the genomes of 1000 actinobacteria strains.</title>
        <authorList>
            <person name="Klenk H.-P."/>
        </authorList>
    </citation>
    <scope>NUCLEOTIDE SEQUENCE [LARGE SCALE GENOMIC DNA]</scope>
    <source>
        <strain evidence="6 7">DSM 44442</strain>
    </source>
</reference>
<dbReference type="GO" id="GO:0000976">
    <property type="term" value="F:transcription cis-regulatory region binding"/>
    <property type="evidence" value="ECO:0007669"/>
    <property type="project" value="TreeGrafter"/>
</dbReference>
<dbReference type="PANTHER" id="PTHR30055">
    <property type="entry name" value="HTH-TYPE TRANSCRIPTIONAL REGULATOR RUTR"/>
    <property type="match status" value="1"/>
</dbReference>
<dbReference type="PROSITE" id="PS50977">
    <property type="entry name" value="HTH_TETR_2"/>
    <property type="match status" value="1"/>
</dbReference>
<evidence type="ECO:0000256" key="1">
    <source>
        <dbReference type="ARBA" id="ARBA00023015"/>
    </source>
</evidence>
<dbReference type="InterPro" id="IPR001647">
    <property type="entry name" value="HTH_TetR"/>
</dbReference>
<dbReference type="InterPro" id="IPR049445">
    <property type="entry name" value="TetR_SbtR-like_C"/>
</dbReference>
<name>A0A7Z0ET75_9ACTN</name>